<evidence type="ECO:0000256" key="1">
    <source>
        <dbReference type="ARBA" id="ARBA00004571"/>
    </source>
</evidence>
<keyword evidence="8" id="KW-0732">Signal</keyword>
<evidence type="ECO:0000256" key="8">
    <source>
        <dbReference type="SAM" id="SignalP"/>
    </source>
</evidence>
<dbReference type="GO" id="GO:0009279">
    <property type="term" value="C:cell outer membrane"/>
    <property type="evidence" value="ECO:0007669"/>
    <property type="project" value="UniProtKB-SubCell"/>
</dbReference>
<name>A0A1A9I375_9BACT</name>
<comment type="similarity">
    <text evidence="7">Belongs to the TonB-dependent receptor family.</text>
</comment>
<dbReference type="InterPro" id="IPR036942">
    <property type="entry name" value="Beta-barrel_TonB_sf"/>
</dbReference>
<dbReference type="EMBL" id="CP015772">
    <property type="protein sequence ID" value="ANH81024.1"/>
    <property type="molecule type" value="Genomic_DNA"/>
</dbReference>
<keyword evidence="4 7" id="KW-0812">Transmembrane</keyword>
<protein>
    <submittedName>
        <fullName evidence="11">TonB-dependent receptor</fullName>
    </submittedName>
</protein>
<reference evidence="11 12" key="1">
    <citation type="submission" date="2016-05" db="EMBL/GenBank/DDBJ databases">
        <title>Niabella ginsenosidivorans BS26 whole genome sequencing.</title>
        <authorList>
            <person name="Im W.T."/>
            <person name="Siddiqi M.Z."/>
        </authorList>
    </citation>
    <scope>NUCLEOTIDE SEQUENCE [LARGE SCALE GENOMIC DNA]</scope>
    <source>
        <strain evidence="11 12">BS26</strain>
    </source>
</reference>
<evidence type="ECO:0000313" key="12">
    <source>
        <dbReference type="Proteomes" id="UP000077667"/>
    </source>
</evidence>
<dbReference type="Pfam" id="PF13620">
    <property type="entry name" value="CarboxypepD_reg"/>
    <property type="match status" value="1"/>
</dbReference>
<dbReference type="RefSeq" id="WP_067754537.1">
    <property type="nucleotide sequence ID" value="NZ_CP015772.1"/>
</dbReference>
<dbReference type="AlphaFoldDB" id="A0A1A9I375"/>
<feature type="domain" description="Outer membrane protein beta-barrel" evidence="10">
    <location>
        <begin position="399"/>
        <end position="756"/>
    </location>
</feature>
<evidence type="ECO:0000256" key="7">
    <source>
        <dbReference type="PROSITE-ProRule" id="PRU01360"/>
    </source>
</evidence>
<keyword evidence="12" id="KW-1185">Reference proteome</keyword>
<dbReference type="InterPro" id="IPR037066">
    <property type="entry name" value="Plug_dom_sf"/>
</dbReference>
<dbReference type="Gene3D" id="2.40.170.20">
    <property type="entry name" value="TonB-dependent receptor, beta-barrel domain"/>
    <property type="match status" value="1"/>
</dbReference>
<feature type="signal peptide" evidence="8">
    <location>
        <begin position="1"/>
        <end position="19"/>
    </location>
</feature>
<evidence type="ECO:0000256" key="2">
    <source>
        <dbReference type="ARBA" id="ARBA00022448"/>
    </source>
</evidence>
<evidence type="ECO:0000313" key="11">
    <source>
        <dbReference type="EMBL" id="ANH81024.1"/>
    </source>
</evidence>
<evidence type="ECO:0000259" key="10">
    <source>
        <dbReference type="Pfam" id="PF14905"/>
    </source>
</evidence>
<keyword evidence="11" id="KW-0675">Receptor</keyword>
<feature type="domain" description="TonB-dependent receptor plug" evidence="9">
    <location>
        <begin position="172"/>
        <end position="238"/>
    </location>
</feature>
<dbReference type="SUPFAM" id="SSF56935">
    <property type="entry name" value="Porins"/>
    <property type="match status" value="1"/>
</dbReference>
<evidence type="ECO:0000256" key="5">
    <source>
        <dbReference type="ARBA" id="ARBA00023136"/>
    </source>
</evidence>
<feature type="chain" id="PRO_5008389790" evidence="8">
    <location>
        <begin position="20"/>
        <end position="880"/>
    </location>
</feature>
<comment type="subcellular location">
    <subcellularLocation>
        <location evidence="1 7">Cell outer membrane</location>
        <topology evidence="1 7">Multi-pass membrane protein</topology>
    </subcellularLocation>
</comment>
<organism evidence="11 12">
    <name type="scientific">Niabella ginsenosidivorans</name>
    <dbReference type="NCBI Taxonomy" id="1176587"/>
    <lineage>
        <taxon>Bacteria</taxon>
        <taxon>Pseudomonadati</taxon>
        <taxon>Bacteroidota</taxon>
        <taxon>Chitinophagia</taxon>
        <taxon>Chitinophagales</taxon>
        <taxon>Chitinophagaceae</taxon>
        <taxon>Niabella</taxon>
    </lineage>
</organism>
<dbReference type="STRING" id="1176587.A8C56_08565"/>
<gene>
    <name evidence="11" type="ORF">A8C56_08565</name>
</gene>
<keyword evidence="3 7" id="KW-1134">Transmembrane beta strand</keyword>
<keyword evidence="5 7" id="KW-0472">Membrane</keyword>
<dbReference type="PANTHER" id="PTHR40980:SF4">
    <property type="entry name" value="TONB-DEPENDENT RECEPTOR-LIKE BETA-BARREL DOMAIN-CONTAINING PROTEIN"/>
    <property type="match status" value="1"/>
</dbReference>
<dbReference type="InterPro" id="IPR008969">
    <property type="entry name" value="CarboxyPept-like_regulatory"/>
</dbReference>
<dbReference type="KEGG" id="nia:A8C56_08565"/>
<dbReference type="InterPro" id="IPR041700">
    <property type="entry name" value="OMP_b-brl_3"/>
</dbReference>
<evidence type="ECO:0000256" key="6">
    <source>
        <dbReference type="ARBA" id="ARBA00023237"/>
    </source>
</evidence>
<dbReference type="Proteomes" id="UP000077667">
    <property type="component" value="Chromosome"/>
</dbReference>
<keyword evidence="2 7" id="KW-0813">Transport</keyword>
<feature type="domain" description="Outer membrane protein beta-barrel" evidence="10">
    <location>
        <begin position="778"/>
        <end position="848"/>
    </location>
</feature>
<dbReference type="SUPFAM" id="SSF49464">
    <property type="entry name" value="Carboxypeptidase regulatory domain-like"/>
    <property type="match status" value="1"/>
</dbReference>
<sequence>MKKNLLLGLLIVLSIGLSAQNGQMPTGSLYGKVIDSASGKGVDAASVQLLQVKKDSSGKNNETVVTGMLTKANGEFNLEGVPVMGRYILEISGIGHATYRKPFLFFDPAKMKQGNKDMSSLLGNLDKDLGNIKLGIDNQTLAAVTVTGSKPTVSLGIDRKVYNVENNLMAAGGTATDLLKNIPSVNVDIDGNVTIRNASPQLFIDGRPTTLTLDQIPSDQIETIEVITNPSAKYDASGGNAGILNIVLKKTKRVGYSGNVRAGIDQRGKWNLGGNINIKQGKFNFFANANYGQRKSISDGTTERNTYRQDTTYHLFQTDHNVGDGEFMFGRAGFDYFLDNRNTFTISGIGVKGNFDNSTTSNLLVDTLAPGYNPQSRTIRQSDGGFSFRNLGGSFGYVHNFPQNGHQLTADVNYNKSKNNNTTTIGNQIFANSNGPQTGTFGQQQLGNGNNERLTAQADYTNPISDNSKLEAGVRLNQTKTNSLNDLYYLQNGTYVLQPLLSSRFNYKDQVLAAYGNFSSRIGEKFGYQVGLRLESSSYDGTVYSSTKNADGSYAGSSQHFNIKYPVSLFPSIFLSQKLNDKQDLQLNYSRRINRPGFFQLFPYTDYSDSLNLSRGNPNLKPEFVNSFELSYSNNFNRKNNLILSLYYKHTNGLITRYGFQDVNPLNEDTVIVNSFINANSGFVGGFEAISKNSITPWWDLTSNVNIYTSKINIDDPGIPTSEQMYSWFGKINNDFKLPMNFTLQLSGDYNSKTVLSPGGSAGNNSGGGRGFMGGAVSGNAQGYSMPSYGVDAAVKYEFLKGKAASVTLSVNDIFKTRKSDIYTNAGFYDQHQMRTRDQQFFRINFAYRFGKFDASLFKRKNIKSEQESIQGGMQGMGGQ</sequence>
<dbReference type="InterPro" id="IPR039426">
    <property type="entry name" value="TonB-dep_rcpt-like"/>
</dbReference>
<evidence type="ECO:0000256" key="3">
    <source>
        <dbReference type="ARBA" id="ARBA00022452"/>
    </source>
</evidence>
<dbReference type="PANTHER" id="PTHR40980">
    <property type="entry name" value="PLUG DOMAIN-CONTAINING PROTEIN"/>
    <property type="match status" value="1"/>
</dbReference>
<dbReference type="Pfam" id="PF07715">
    <property type="entry name" value="Plug"/>
    <property type="match status" value="1"/>
</dbReference>
<dbReference type="PROSITE" id="PS52016">
    <property type="entry name" value="TONB_DEPENDENT_REC_3"/>
    <property type="match status" value="1"/>
</dbReference>
<dbReference type="Gene3D" id="2.170.130.10">
    <property type="entry name" value="TonB-dependent receptor, plug domain"/>
    <property type="match status" value="1"/>
</dbReference>
<proteinExistence type="inferred from homology"/>
<evidence type="ECO:0000256" key="4">
    <source>
        <dbReference type="ARBA" id="ARBA00022692"/>
    </source>
</evidence>
<dbReference type="OrthoDB" id="905812at2"/>
<dbReference type="Pfam" id="PF14905">
    <property type="entry name" value="OMP_b-brl_3"/>
    <property type="match status" value="2"/>
</dbReference>
<evidence type="ECO:0000259" key="9">
    <source>
        <dbReference type="Pfam" id="PF07715"/>
    </source>
</evidence>
<accession>A0A1A9I375</accession>
<keyword evidence="6 7" id="KW-0998">Cell outer membrane</keyword>
<dbReference type="InterPro" id="IPR012910">
    <property type="entry name" value="Plug_dom"/>
</dbReference>